<keyword evidence="1" id="KW-1133">Transmembrane helix</keyword>
<reference evidence="2 3" key="1">
    <citation type="journal article" date="2018" name="Genome Biol. Evol.">
        <title>The Genome Sequence of "Candidatus Fokinia solitaria": Insights on Reductive Evolution in Rickettsiales.</title>
        <authorList>
            <person name="Floriano A.M."/>
            <person name="Castelli M."/>
            <person name="Krenek S."/>
            <person name="Berendonk T.U."/>
            <person name="Bazzocchi C."/>
            <person name="Petroni G."/>
            <person name="Sassera D."/>
        </authorList>
    </citation>
    <scope>NUCLEOTIDE SEQUENCE [LARGE SCALE GENOMIC DNA]</scope>
    <source>
        <strain evidence="2">Rio ETE_ALG 3VII</strain>
    </source>
</reference>
<dbReference type="KEGG" id="fso:Fsol_00373"/>
<organism evidence="2 3">
    <name type="scientific">Candidatus Fokinia solitaria</name>
    <dbReference type="NCBI Taxonomy" id="1802984"/>
    <lineage>
        <taxon>Bacteria</taxon>
        <taxon>Pseudomonadati</taxon>
        <taxon>Pseudomonadota</taxon>
        <taxon>Alphaproteobacteria</taxon>
        <taxon>Rickettsiales</taxon>
        <taxon>Candidatus Midichloriaceae</taxon>
        <taxon>Candidatus Fokinia</taxon>
    </lineage>
</organism>
<feature type="transmembrane region" description="Helical" evidence="1">
    <location>
        <begin position="83"/>
        <end position="100"/>
    </location>
</feature>
<protein>
    <submittedName>
        <fullName evidence="2">Uncharacterized protein</fullName>
    </submittedName>
</protein>
<name>A0A2U8BS55_9RICK</name>
<keyword evidence="1" id="KW-0472">Membrane</keyword>
<evidence type="ECO:0000256" key="1">
    <source>
        <dbReference type="SAM" id="Phobius"/>
    </source>
</evidence>
<proteinExistence type="predicted"/>
<evidence type="ECO:0000313" key="2">
    <source>
        <dbReference type="EMBL" id="AWD33171.1"/>
    </source>
</evidence>
<feature type="transmembrane region" description="Helical" evidence="1">
    <location>
        <begin position="5"/>
        <end position="24"/>
    </location>
</feature>
<evidence type="ECO:0000313" key="3">
    <source>
        <dbReference type="Proteomes" id="UP000244519"/>
    </source>
</evidence>
<accession>A0A2U8BS55</accession>
<dbReference type="AlphaFoldDB" id="A0A2U8BS55"/>
<feature type="transmembrane region" description="Helical" evidence="1">
    <location>
        <begin position="44"/>
        <end position="63"/>
    </location>
</feature>
<keyword evidence="3" id="KW-1185">Reference proteome</keyword>
<dbReference type="Proteomes" id="UP000244519">
    <property type="component" value="Chromosome"/>
</dbReference>
<feature type="transmembrane region" description="Helical" evidence="1">
    <location>
        <begin position="106"/>
        <end position="126"/>
    </location>
</feature>
<gene>
    <name evidence="2" type="ORF">Fsol_00373</name>
</gene>
<sequence length="158" mass="18722">MFFEFCRLLCFFLYSPGLIPFFLFDQLLPNTLIKELLYPLRHESSGTLILFSLLPLVLGVFVFKQRPVVVRHKDSGIRKTAQLGWCWTYFYFSFWVPLIRGEKLSIVLLYFISGFFAPNFILSFIYNKQHITRLLTSGWVLDDTPETEEFARSRLNMR</sequence>
<dbReference type="EMBL" id="CP025989">
    <property type="protein sequence ID" value="AWD33171.1"/>
    <property type="molecule type" value="Genomic_DNA"/>
</dbReference>
<keyword evidence="1" id="KW-0812">Transmembrane</keyword>